<dbReference type="SUPFAM" id="SSF53383">
    <property type="entry name" value="PLP-dependent transferases"/>
    <property type="match status" value="1"/>
</dbReference>
<dbReference type="EMBL" id="JAOPEN010000006">
    <property type="protein sequence ID" value="KAJ4856538.1"/>
    <property type="molecule type" value="Genomic_DNA"/>
</dbReference>
<reference evidence="3" key="1">
    <citation type="submission" date="2022-09" db="EMBL/GenBank/DDBJ databases">
        <title>Chromosome-level assembly of Trichoderma breve T069, a fungus used in development of biopesticide product.</title>
        <authorList>
            <person name="Lin R."/>
            <person name="Liu T."/>
        </authorList>
    </citation>
    <scope>NUCLEOTIDE SEQUENCE</scope>
    <source>
        <strain evidence="3">T069</strain>
    </source>
</reference>
<gene>
    <name evidence="3" type="ORF">T069G_09906</name>
</gene>
<dbReference type="InterPro" id="IPR015422">
    <property type="entry name" value="PyrdxlP-dep_Trfase_small"/>
</dbReference>
<dbReference type="Gene3D" id="3.90.1150.10">
    <property type="entry name" value="Aspartate Aminotransferase, domain 1"/>
    <property type="match status" value="1"/>
</dbReference>
<comment type="caution">
    <text evidence="3">The sequence shown here is derived from an EMBL/GenBank/DDBJ whole genome shotgun (WGS) entry which is preliminary data.</text>
</comment>
<protein>
    <submittedName>
        <fullName evidence="3">Aminotransferase class I and II domain-containing protein</fullName>
    </submittedName>
</protein>
<dbReference type="GeneID" id="80871804"/>
<evidence type="ECO:0000259" key="2">
    <source>
        <dbReference type="Pfam" id="PF00155"/>
    </source>
</evidence>
<dbReference type="Pfam" id="PF00155">
    <property type="entry name" value="Aminotran_1_2"/>
    <property type="match status" value="1"/>
</dbReference>
<proteinExistence type="predicted"/>
<name>A0A9W9B544_9HYPO</name>
<keyword evidence="3" id="KW-0808">Transferase</keyword>
<keyword evidence="4" id="KW-1185">Reference proteome</keyword>
<dbReference type="RefSeq" id="XP_056025594.1">
    <property type="nucleotide sequence ID" value="XM_056177116.1"/>
</dbReference>
<accession>A0A9W9B544</accession>
<sequence>MLSKRISRTSADLDAPWRHTPRFQKYDPVANTDGVISFATAENALVTKELEEFANSGNIHIPGAAFMYGYSTAGGQRFPKALATHLNEYFHPYKPLTGDDILATGTATALHEILAFSFGDPGDGILVSRPCYGRFELDFGNKAEMPVVWADSNAENSFKPEVVTHLEERLLQSNAAGTKVKALLIVNPHNPLGRCYPRETLVALMAFCQKHRIHFISDEVYASTVFDSGEPDTHPFTSVLSIDPTGLIDQDLVHVEYGMAKDFGSAGLRVGALITRNAALQKGFQSIIRFHSPSGMSVTVASAMLEDREWCRKFLETAQSRISEAFRLVTTELSNIGIKHLRSTNAGLFLWIDLSSYLPPESSGLSKSEREFSLAQKLLDGGVFLHPGEEHALEAGWFRLVYTHDPRTVREGVKRYVISPSYQYTASLTDKGFTLFLINSHGSLGAGVQSTLNYLLGESSYFSYDHREISDFLITH</sequence>
<dbReference type="GO" id="GO:0008483">
    <property type="term" value="F:transaminase activity"/>
    <property type="evidence" value="ECO:0007669"/>
    <property type="project" value="UniProtKB-KW"/>
</dbReference>
<dbReference type="InterPro" id="IPR050478">
    <property type="entry name" value="Ethylene_sulfur-biosynth"/>
</dbReference>
<dbReference type="GO" id="GO:0030170">
    <property type="term" value="F:pyridoxal phosphate binding"/>
    <property type="evidence" value="ECO:0007669"/>
    <property type="project" value="InterPro"/>
</dbReference>
<organism evidence="3 4">
    <name type="scientific">Trichoderma breve</name>
    <dbReference type="NCBI Taxonomy" id="2034170"/>
    <lineage>
        <taxon>Eukaryota</taxon>
        <taxon>Fungi</taxon>
        <taxon>Dikarya</taxon>
        <taxon>Ascomycota</taxon>
        <taxon>Pezizomycotina</taxon>
        <taxon>Sordariomycetes</taxon>
        <taxon>Hypocreomycetidae</taxon>
        <taxon>Hypocreales</taxon>
        <taxon>Hypocreaceae</taxon>
        <taxon>Trichoderma</taxon>
    </lineage>
</organism>
<evidence type="ECO:0000256" key="1">
    <source>
        <dbReference type="ARBA" id="ARBA00022898"/>
    </source>
</evidence>
<dbReference type="Gene3D" id="3.40.640.10">
    <property type="entry name" value="Type I PLP-dependent aspartate aminotransferase-like (Major domain)"/>
    <property type="match status" value="1"/>
</dbReference>
<dbReference type="CDD" id="cd00609">
    <property type="entry name" value="AAT_like"/>
    <property type="match status" value="1"/>
</dbReference>
<evidence type="ECO:0000313" key="4">
    <source>
        <dbReference type="Proteomes" id="UP001140511"/>
    </source>
</evidence>
<dbReference type="PANTHER" id="PTHR43795:SF39">
    <property type="entry name" value="AMINOTRANSFERASE CLASS I_CLASSII DOMAIN-CONTAINING PROTEIN"/>
    <property type="match status" value="1"/>
</dbReference>
<dbReference type="AlphaFoldDB" id="A0A9W9B544"/>
<feature type="domain" description="Aminotransferase class I/classII large" evidence="2">
    <location>
        <begin position="78"/>
        <end position="415"/>
    </location>
</feature>
<evidence type="ECO:0000313" key="3">
    <source>
        <dbReference type="EMBL" id="KAJ4856538.1"/>
    </source>
</evidence>
<keyword evidence="1" id="KW-0663">Pyridoxal phosphate</keyword>
<dbReference type="Proteomes" id="UP001140511">
    <property type="component" value="Unassembled WGS sequence"/>
</dbReference>
<dbReference type="InterPro" id="IPR015424">
    <property type="entry name" value="PyrdxlP-dep_Trfase"/>
</dbReference>
<keyword evidence="3" id="KW-0032">Aminotransferase</keyword>
<dbReference type="InterPro" id="IPR004839">
    <property type="entry name" value="Aminotransferase_I/II_large"/>
</dbReference>
<dbReference type="PRINTS" id="PR00753">
    <property type="entry name" value="ACCSYNTHASE"/>
</dbReference>
<dbReference type="PANTHER" id="PTHR43795">
    <property type="entry name" value="BIFUNCTIONAL ASPARTATE AMINOTRANSFERASE AND GLUTAMATE/ASPARTATE-PREPHENATE AMINOTRANSFERASE-RELATED"/>
    <property type="match status" value="1"/>
</dbReference>
<dbReference type="InterPro" id="IPR015421">
    <property type="entry name" value="PyrdxlP-dep_Trfase_major"/>
</dbReference>
<dbReference type="GO" id="GO:0006520">
    <property type="term" value="P:amino acid metabolic process"/>
    <property type="evidence" value="ECO:0007669"/>
    <property type="project" value="TreeGrafter"/>
</dbReference>